<gene>
    <name evidence="2" type="ORF">Ahy_A06g027153</name>
</gene>
<dbReference type="InterPro" id="IPR005123">
    <property type="entry name" value="Oxoglu/Fe-dep_dioxygenase_dom"/>
</dbReference>
<dbReference type="EMBL" id="SDMP01000006">
    <property type="protein sequence ID" value="RYR52233.1"/>
    <property type="molecule type" value="Genomic_DNA"/>
</dbReference>
<accession>A0A445CMX1</accession>
<dbReference type="STRING" id="3818.A0A445CMX1"/>
<organism evidence="2 3">
    <name type="scientific">Arachis hypogaea</name>
    <name type="common">Peanut</name>
    <dbReference type="NCBI Taxonomy" id="3818"/>
    <lineage>
        <taxon>Eukaryota</taxon>
        <taxon>Viridiplantae</taxon>
        <taxon>Streptophyta</taxon>
        <taxon>Embryophyta</taxon>
        <taxon>Tracheophyta</taxon>
        <taxon>Spermatophyta</taxon>
        <taxon>Magnoliopsida</taxon>
        <taxon>eudicotyledons</taxon>
        <taxon>Gunneridae</taxon>
        <taxon>Pentapetalae</taxon>
        <taxon>rosids</taxon>
        <taxon>fabids</taxon>
        <taxon>Fabales</taxon>
        <taxon>Fabaceae</taxon>
        <taxon>Papilionoideae</taxon>
        <taxon>50 kb inversion clade</taxon>
        <taxon>dalbergioids sensu lato</taxon>
        <taxon>Dalbergieae</taxon>
        <taxon>Pterocarpus clade</taxon>
        <taxon>Arachis</taxon>
    </lineage>
</organism>
<proteinExistence type="predicted"/>
<dbReference type="Pfam" id="PF03171">
    <property type="entry name" value="2OG-FeII_Oxy"/>
    <property type="match status" value="1"/>
</dbReference>
<dbReference type="InterPro" id="IPR044861">
    <property type="entry name" value="IPNS-like_FE2OG_OXY"/>
</dbReference>
<feature type="domain" description="Fe2OG dioxygenase" evidence="1">
    <location>
        <begin position="4"/>
        <end position="99"/>
    </location>
</feature>
<dbReference type="PROSITE" id="PS51471">
    <property type="entry name" value="FE2OG_OXY"/>
    <property type="match status" value="1"/>
</dbReference>
<dbReference type="Gene3D" id="2.60.120.330">
    <property type="entry name" value="B-lactam Antibiotic, Isopenicillin N Synthase, Chain"/>
    <property type="match status" value="1"/>
</dbReference>
<evidence type="ECO:0000259" key="1">
    <source>
        <dbReference type="PROSITE" id="PS51471"/>
    </source>
</evidence>
<reference evidence="2 3" key="1">
    <citation type="submission" date="2019-01" db="EMBL/GenBank/DDBJ databases">
        <title>Sequencing of cultivated peanut Arachis hypogaea provides insights into genome evolution and oil improvement.</title>
        <authorList>
            <person name="Chen X."/>
        </authorList>
    </citation>
    <scope>NUCLEOTIDE SEQUENCE [LARGE SCALE GENOMIC DNA]</scope>
    <source>
        <strain evidence="3">cv. Fuhuasheng</strain>
        <tissue evidence="2">Leaves</tissue>
    </source>
</reference>
<name>A0A445CMX1_ARAHY</name>
<dbReference type="Proteomes" id="UP000289738">
    <property type="component" value="Chromosome A06"/>
</dbReference>
<evidence type="ECO:0000313" key="3">
    <source>
        <dbReference type="Proteomes" id="UP000289738"/>
    </source>
</evidence>
<dbReference type="PANTHER" id="PTHR47990">
    <property type="entry name" value="2-OXOGLUTARATE (2OG) AND FE(II)-DEPENDENT OXYGENASE SUPERFAMILY PROTEIN-RELATED"/>
    <property type="match status" value="1"/>
</dbReference>
<dbReference type="SUPFAM" id="SSF51197">
    <property type="entry name" value="Clavaminate synthase-like"/>
    <property type="match status" value="1"/>
</dbReference>
<evidence type="ECO:0000313" key="2">
    <source>
        <dbReference type="EMBL" id="RYR52233.1"/>
    </source>
</evidence>
<keyword evidence="3" id="KW-1185">Reference proteome</keyword>
<dbReference type="InterPro" id="IPR050231">
    <property type="entry name" value="Iron_ascorbate_oxido_reductase"/>
</dbReference>
<comment type="caution">
    <text evidence="2">The sequence shown here is derived from an EMBL/GenBank/DDBJ whole genome shotgun (WGS) entry which is preliminary data.</text>
</comment>
<sequence length="103" mass="11489">MDPCATSSSKLGNTNNAIGFGEHSDPQILTIMRSNDVAGLQATTHHGIWFTVPPDPPHFFIMVGDALQVFTNGRFRSMRHRVLTNTLKARISMMYFGAPQLNW</sequence>
<dbReference type="AlphaFoldDB" id="A0A445CMX1"/>
<protein>
    <recommendedName>
        <fullName evidence="1">Fe2OG dioxygenase domain-containing protein</fullName>
    </recommendedName>
</protein>
<dbReference type="InterPro" id="IPR027443">
    <property type="entry name" value="IPNS-like_sf"/>
</dbReference>